<dbReference type="PANTHER" id="PTHR21716:SF4">
    <property type="entry name" value="TRANSMEMBRANE PROTEIN 245"/>
    <property type="match status" value="1"/>
</dbReference>
<feature type="transmembrane region" description="Helical" evidence="7">
    <location>
        <begin position="614"/>
        <end position="633"/>
    </location>
</feature>
<feature type="transmembrane region" description="Helical" evidence="7">
    <location>
        <begin position="667"/>
        <end position="685"/>
    </location>
</feature>
<dbReference type="RefSeq" id="XP_022647547.1">
    <property type="nucleotide sequence ID" value="XM_022791812.1"/>
</dbReference>
<keyword evidence="9" id="KW-1185">Reference proteome</keyword>
<accession>A0A7M7J809</accession>
<name>A0A7M7J809_VARDE</name>
<feature type="transmembrane region" description="Helical" evidence="7">
    <location>
        <begin position="20"/>
        <end position="41"/>
    </location>
</feature>
<feature type="transmembrane region" description="Helical" evidence="7">
    <location>
        <begin position="180"/>
        <end position="199"/>
    </location>
</feature>
<feature type="region of interest" description="Disordered" evidence="6">
    <location>
        <begin position="274"/>
        <end position="298"/>
    </location>
</feature>
<dbReference type="FunCoup" id="A0A7M7J809">
    <property type="interactions" value="1160"/>
</dbReference>
<feature type="region of interest" description="Disordered" evidence="6">
    <location>
        <begin position="816"/>
        <end position="849"/>
    </location>
</feature>
<feature type="transmembrane region" description="Helical" evidence="7">
    <location>
        <begin position="205"/>
        <end position="223"/>
    </location>
</feature>
<keyword evidence="4 7" id="KW-1133">Transmembrane helix</keyword>
<feature type="transmembrane region" description="Helical" evidence="7">
    <location>
        <begin position="47"/>
        <end position="64"/>
    </location>
</feature>
<sequence length="849" mass="94114">MDMLNNIFTPQGHESAMKQALYNTLAFVFVLVFAAAGVALYFILEPFLQPLLWALLFGSVLYPFKHSLSQLLREWLQNVQAPLVVAVATSPVTVLDSISHSLITLIIKYLKLLLAVAGIMCVLYFLPLAWFMRVLNVLNVAYGLVARLLGLLSSPYTVWTMITAYVFLLLFNFNAQVEAVFELLSPIMYLSIFCFVTGMLGALKIPIAIGIGCLIIIGFFAEIEERGKCGPKTSERASTKVYDRMSIVEITVARKMKLWYIRLRECLRTPEIIPDPSDNVDTPDASDGKPRPPPLIQVDDMDKTAEQADAEDDLAGNDTSSHESDLYLIAVIWACVVMQIYRNIWFLPLMYIPLLYSGLKYVWLKLNVMEWTGGFRKSLDEWFDARREAIIPDFMTPAIRLLLKGDRKIKQILENSVDSITAILVIILLFLVATVGTIFMAVQVYGESVHLIEITSGVINRTVVHNPELQQLVPDTISNVQGALDSMIGDAYTYGKDWIRGGLRRLLDDKDPTKAEALEAEIVELWDRVYQMWMQKNSTEVNVSEALANPSWNTLLEGLKSLDISAITSFVKDNLDTLQTVIDSLWVILKGNVTIFISVFTAILSVVFGGGTAVLNFVINFVIFTTALYYLLVASDSTYKPIQLLSKAIPNSKGKPISGLGKAVEQAINGVFALSFKMAFFYGLYTWLIHSLFNVNIIYIPSFLAAIFGAVPFLGTYWACLPACLELWLVNGNPAKATFMFVAQFLPVLFVDTAIYSEIKGGGHPYLTGLAIAGGVFCMGVQGALFGPMLLCVLIAACNVYSKLVQKSNQTSTANIGSDGAPFSRASSPKPRMKKRASFSGQLVTDKFD</sequence>
<evidence type="ECO:0000256" key="5">
    <source>
        <dbReference type="ARBA" id="ARBA00023136"/>
    </source>
</evidence>
<feature type="transmembrane region" description="Helical" evidence="7">
    <location>
        <begin position="112"/>
        <end position="132"/>
    </location>
</feature>
<feature type="transmembrane region" description="Helical" evidence="7">
    <location>
        <begin position="737"/>
        <end position="757"/>
    </location>
</feature>
<evidence type="ECO:0000256" key="7">
    <source>
        <dbReference type="SAM" id="Phobius"/>
    </source>
</evidence>
<dbReference type="GO" id="GO:0016020">
    <property type="term" value="C:membrane"/>
    <property type="evidence" value="ECO:0007669"/>
    <property type="project" value="UniProtKB-SubCell"/>
</dbReference>
<feature type="transmembrane region" description="Helical" evidence="7">
    <location>
        <begin position="587"/>
        <end position="608"/>
    </location>
</feature>
<dbReference type="Pfam" id="PF01594">
    <property type="entry name" value="AI-2E_transport"/>
    <property type="match status" value="1"/>
</dbReference>
<feature type="transmembrane region" description="Helical" evidence="7">
    <location>
        <begin position="697"/>
        <end position="725"/>
    </location>
</feature>
<reference evidence="8" key="1">
    <citation type="submission" date="2021-01" db="UniProtKB">
        <authorList>
            <consortium name="EnsemblMetazoa"/>
        </authorList>
    </citation>
    <scope>IDENTIFICATION</scope>
</reference>
<dbReference type="OMA" id="CVHFFWK"/>
<feature type="transmembrane region" description="Helical" evidence="7">
    <location>
        <begin position="420"/>
        <end position="442"/>
    </location>
</feature>
<evidence type="ECO:0000256" key="2">
    <source>
        <dbReference type="ARBA" id="ARBA00009773"/>
    </source>
</evidence>
<dbReference type="InParanoid" id="A0A7M7J809"/>
<dbReference type="OrthoDB" id="5970161at2759"/>
<proteinExistence type="inferred from homology"/>
<dbReference type="PANTHER" id="PTHR21716">
    <property type="entry name" value="TRANSMEMBRANE PROTEIN"/>
    <property type="match status" value="1"/>
</dbReference>
<evidence type="ECO:0000256" key="1">
    <source>
        <dbReference type="ARBA" id="ARBA00004141"/>
    </source>
</evidence>
<feature type="transmembrane region" description="Helical" evidence="7">
    <location>
        <begin position="769"/>
        <end position="797"/>
    </location>
</feature>
<dbReference type="GeneID" id="111244573"/>
<evidence type="ECO:0000256" key="4">
    <source>
        <dbReference type="ARBA" id="ARBA00022989"/>
    </source>
</evidence>
<organism evidence="8 9">
    <name type="scientific">Varroa destructor</name>
    <name type="common">Honeybee mite</name>
    <dbReference type="NCBI Taxonomy" id="109461"/>
    <lineage>
        <taxon>Eukaryota</taxon>
        <taxon>Metazoa</taxon>
        <taxon>Ecdysozoa</taxon>
        <taxon>Arthropoda</taxon>
        <taxon>Chelicerata</taxon>
        <taxon>Arachnida</taxon>
        <taxon>Acari</taxon>
        <taxon>Parasitiformes</taxon>
        <taxon>Mesostigmata</taxon>
        <taxon>Gamasina</taxon>
        <taxon>Dermanyssoidea</taxon>
        <taxon>Varroidae</taxon>
        <taxon>Varroa</taxon>
    </lineage>
</organism>
<dbReference type="InterPro" id="IPR002549">
    <property type="entry name" value="AI-2E-like"/>
</dbReference>
<comment type="similarity">
    <text evidence="2">Belongs to the autoinducer-2 exporter (AI-2E) (TC 2.A.86) family.</text>
</comment>
<evidence type="ECO:0000313" key="9">
    <source>
        <dbReference type="Proteomes" id="UP000594260"/>
    </source>
</evidence>
<keyword evidence="3 7" id="KW-0812">Transmembrane</keyword>
<comment type="subcellular location">
    <subcellularLocation>
        <location evidence="1">Membrane</location>
        <topology evidence="1">Multi-pass membrane protein</topology>
    </subcellularLocation>
</comment>
<evidence type="ECO:0000256" key="6">
    <source>
        <dbReference type="SAM" id="MobiDB-lite"/>
    </source>
</evidence>
<evidence type="ECO:0000256" key="3">
    <source>
        <dbReference type="ARBA" id="ARBA00022692"/>
    </source>
</evidence>
<dbReference type="Proteomes" id="UP000594260">
    <property type="component" value="Unplaced"/>
</dbReference>
<evidence type="ECO:0008006" key="10">
    <source>
        <dbReference type="Google" id="ProtNLM"/>
    </source>
</evidence>
<dbReference type="AlphaFoldDB" id="A0A7M7J809"/>
<feature type="transmembrane region" description="Helical" evidence="7">
    <location>
        <begin position="144"/>
        <end position="168"/>
    </location>
</feature>
<dbReference type="EnsemblMetazoa" id="XM_022791812">
    <property type="protein sequence ID" value="XP_022647547"/>
    <property type="gene ID" value="LOC111244573"/>
</dbReference>
<dbReference type="KEGG" id="vde:111244573"/>
<keyword evidence="5 7" id="KW-0472">Membrane</keyword>
<protein>
    <recommendedName>
        <fullName evidence="10">Transmembrane protein 245</fullName>
    </recommendedName>
</protein>
<evidence type="ECO:0000313" key="8">
    <source>
        <dbReference type="EnsemblMetazoa" id="XP_022647547"/>
    </source>
</evidence>